<organism evidence="1 2">
    <name type="scientific">Bauhinia variegata</name>
    <name type="common">Purple orchid tree</name>
    <name type="synonym">Phanera variegata</name>
    <dbReference type="NCBI Taxonomy" id="167791"/>
    <lineage>
        <taxon>Eukaryota</taxon>
        <taxon>Viridiplantae</taxon>
        <taxon>Streptophyta</taxon>
        <taxon>Embryophyta</taxon>
        <taxon>Tracheophyta</taxon>
        <taxon>Spermatophyta</taxon>
        <taxon>Magnoliopsida</taxon>
        <taxon>eudicotyledons</taxon>
        <taxon>Gunneridae</taxon>
        <taxon>Pentapetalae</taxon>
        <taxon>rosids</taxon>
        <taxon>fabids</taxon>
        <taxon>Fabales</taxon>
        <taxon>Fabaceae</taxon>
        <taxon>Cercidoideae</taxon>
        <taxon>Cercideae</taxon>
        <taxon>Bauhiniinae</taxon>
        <taxon>Bauhinia</taxon>
    </lineage>
</organism>
<evidence type="ECO:0000313" key="1">
    <source>
        <dbReference type="EMBL" id="KAI4333364.1"/>
    </source>
</evidence>
<protein>
    <submittedName>
        <fullName evidence="1">Uncharacterized protein</fullName>
    </submittedName>
</protein>
<name>A0ACB9NCE0_BAUVA</name>
<comment type="caution">
    <text evidence="1">The sequence shown here is derived from an EMBL/GenBank/DDBJ whole genome shotgun (WGS) entry which is preliminary data.</text>
</comment>
<dbReference type="Proteomes" id="UP000828941">
    <property type="component" value="Chromosome 7"/>
</dbReference>
<evidence type="ECO:0000313" key="2">
    <source>
        <dbReference type="Proteomes" id="UP000828941"/>
    </source>
</evidence>
<sequence length="394" mass="45092">MNFSLLLRILSFSEKPPSSLSHLRSLTLSMLPSSMMTEENSVTSDSLFTRIVECRLPFSRWIKHRENDNKYSRLNQYFPVGDKIPKAEFSKIYRCQNNTGQHSVLKEINITNWSDTVPSELIREVSLLKELDHPNIVRLQNVYVQNKGILTRKILVNLVFENLRCDLQDFMYGREYSPNPMMIKSFMNQMLSALAYCHAQKILHRDLKPRNVLVDVPNKIVKLADFGSARPFVERDTIYSNDVGTPWYRAPEVLLRCPEHTGQIDVWSLGCIFGEMVSGRCVFRSRGEYLELDGIYSVLGTPTEETWPGVTGLRAFLATIGRYEPTDLSRIFPHLEPEGFDLLSRMLVLDPNKRISVEAALNHPYFRDLNSDQKGKSSSESLGEKTVQSGCGNE</sequence>
<reference evidence="1 2" key="1">
    <citation type="journal article" date="2022" name="DNA Res.">
        <title>Chromosomal-level genome assembly of the orchid tree Bauhinia variegata (Leguminosae; Cercidoideae) supports the allotetraploid origin hypothesis of Bauhinia.</title>
        <authorList>
            <person name="Zhong Y."/>
            <person name="Chen Y."/>
            <person name="Zheng D."/>
            <person name="Pang J."/>
            <person name="Liu Y."/>
            <person name="Luo S."/>
            <person name="Meng S."/>
            <person name="Qian L."/>
            <person name="Wei D."/>
            <person name="Dai S."/>
            <person name="Zhou R."/>
        </authorList>
    </citation>
    <scope>NUCLEOTIDE SEQUENCE [LARGE SCALE GENOMIC DNA]</scope>
    <source>
        <strain evidence="1">BV-YZ2020</strain>
    </source>
</reference>
<proteinExistence type="predicted"/>
<dbReference type="EMBL" id="CM039432">
    <property type="protein sequence ID" value="KAI4333364.1"/>
    <property type="molecule type" value="Genomic_DNA"/>
</dbReference>
<keyword evidence="2" id="KW-1185">Reference proteome</keyword>
<accession>A0ACB9NCE0</accession>
<gene>
    <name evidence="1" type="ORF">L6164_018188</name>
</gene>